<comment type="caution">
    <text evidence="2">The sequence shown here is derived from an EMBL/GenBank/DDBJ whole genome shotgun (WGS) entry which is preliminary data.</text>
</comment>
<dbReference type="AlphaFoldDB" id="A0A1R3JQT4"/>
<reference evidence="3" key="1">
    <citation type="submission" date="2013-09" db="EMBL/GenBank/DDBJ databases">
        <title>Corchorus olitorius genome sequencing.</title>
        <authorList>
            <person name="Alam M."/>
            <person name="Haque M.S."/>
            <person name="Islam M.S."/>
            <person name="Emdad E.M."/>
            <person name="Islam M.M."/>
            <person name="Ahmed B."/>
            <person name="Halim A."/>
            <person name="Hossen Q.M.M."/>
            <person name="Hossain M.Z."/>
            <person name="Ahmed R."/>
            <person name="Khan M.M."/>
            <person name="Islam R."/>
            <person name="Rashid M.M."/>
            <person name="Khan S.A."/>
            <person name="Rahman M.S."/>
            <person name="Alam M."/>
            <person name="Yahiya A.S."/>
            <person name="Khan M.S."/>
            <person name="Azam M.S."/>
            <person name="Haque T."/>
            <person name="Lashkar M.Z.H."/>
            <person name="Akhand A.I."/>
            <person name="Morshed G."/>
            <person name="Roy S."/>
            <person name="Uddin K.S."/>
            <person name="Rabeya T."/>
            <person name="Hossain A.S."/>
            <person name="Chowdhury A."/>
            <person name="Snigdha A.R."/>
            <person name="Mortoza M.S."/>
            <person name="Matin S.A."/>
            <person name="Hoque S.M.E."/>
            <person name="Islam M.K."/>
            <person name="Roy D.K."/>
            <person name="Haider R."/>
            <person name="Moosa M.M."/>
            <person name="Elias S.M."/>
            <person name="Hasan A.M."/>
            <person name="Jahan S."/>
            <person name="Shafiuddin M."/>
            <person name="Mahmood N."/>
            <person name="Shommy N.S."/>
        </authorList>
    </citation>
    <scope>NUCLEOTIDE SEQUENCE [LARGE SCALE GENOMIC DNA]</scope>
    <source>
        <strain evidence="3">cv. O-4</strain>
    </source>
</reference>
<gene>
    <name evidence="2" type="ORF">COLO4_14801</name>
</gene>
<keyword evidence="3" id="KW-1185">Reference proteome</keyword>
<accession>A0A1R3JQT4</accession>
<dbReference type="EMBL" id="AWUE01015461">
    <property type="protein sequence ID" value="OMO97196.1"/>
    <property type="molecule type" value="Genomic_DNA"/>
</dbReference>
<evidence type="ECO:0000313" key="2">
    <source>
        <dbReference type="EMBL" id="OMO97196.1"/>
    </source>
</evidence>
<sequence length="116" mass="13718">MQDLVAKDGRRAYYYLYQYDIDNAPLDPQGNPVINYRQIAYAEHLEQEEKLQKLRKELEDAPTNNIWRSQGVTDEYYRVEVLPDKVESLTKEIAEAERRLATLKEKSKEEFARGHI</sequence>
<evidence type="ECO:0000313" key="3">
    <source>
        <dbReference type="Proteomes" id="UP000187203"/>
    </source>
</evidence>
<protein>
    <submittedName>
        <fullName evidence="2">Uncharacterized protein</fullName>
    </submittedName>
</protein>
<keyword evidence="1" id="KW-0175">Coiled coil</keyword>
<dbReference type="Proteomes" id="UP000187203">
    <property type="component" value="Unassembled WGS sequence"/>
</dbReference>
<proteinExistence type="predicted"/>
<organism evidence="2 3">
    <name type="scientific">Corchorus olitorius</name>
    <dbReference type="NCBI Taxonomy" id="93759"/>
    <lineage>
        <taxon>Eukaryota</taxon>
        <taxon>Viridiplantae</taxon>
        <taxon>Streptophyta</taxon>
        <taxon>Embryophyta</taxon>
        <taxon>Tracheophyta</taxon>
        <taxon>Spermatophyta</taxon>
        <taxon>Magnoliopsida</taxon>
        <taxon>eudicotyledons</taxon>
        <taxon>Gunneridae</taxon>
        <taxon>Pentapetalae</taxon>
        <taxon>rosids</taxon>
        <taxon>malvids</taxon>
        <taxon>Malvales</taxon>
        <taxon>Malvaceae</taxon>
        <taxon>Grewioideae</taxon>
        <taxon>Apeibeae</taxon>
        <taxon>Corchorus</taxon>
    </lineage>
</organism>
<evidence type="ECO:0000256" key="1">
    <source>
        <dbReference type="SAM" id="Coils"/>
    </source>
</evidence>
<feature type="coiled-coil region" evidence="1">
    <location>
        <begin position="37"/>
        <end position="113"/>
    </location>
</feature>
<name>A0A1R3JQT4_9ROSI</name>